<dbReference type="InterPro" id="IPR027961">
    <property type="entry name" value="DUF4442"/>
</dbReference>
<accession>A0A7X8TPU1</accession>
<reference evidence="2 3" key="1">
    <citation type="submission" date="2020-04" db="EMBL/GenBank/DDBJ databases">
        <title>Vibrio sp. SM6, a novel species isolated from seawater.</title>
        <authorList>
            <person name="Wang X."/>
        </authorList>
    </citation>
    <scope>NUCLEOTIDE SEQUENCE [LARGE SCALE GENOMIC DNA]</scope>
    <source>
        <strain evidence="2 3">SM6</strain>
    </source>
</reference>
<name>A0A7X8TPU1_9VIBR</name>
<evidence type="ECO:0000256" key="1">
    <source>
        <dbReference type="SAM" id="Phobius"/>
    </source>
</evidence>
<organism evidence="2 3">
    <name type="scientific">Vibrio agarilyticus</name>
    <dbReference type="NCBI Taxonomy" id="2726741"/>
    <lineage>
        <taxon>Bacteria</taxon>
        <taxon>Pseudomonadati</taxon>
        <taxon>Pseudomonadota</taxon>
        <taxon>Gammaproteobacteria</taxon>
        <taxon>Vibrionales</taxon>
        <taxon>Vibrionaceae</taxon>
        <taxon>Vibrio</taxon>
    </lineage>
</organism>
<dbReference type="InterPro" id="IPR029069">
    <property type="entry name" value="HotDog_dom_sf"/>
</dbReference>
<dbReference type="EMBL" id="JABAIK010000005">
    <property type="protein sequence ID" value="NLS12540.1"/>
    <property type="molecule type" value="Genomic_DNA"/>
</dbReference>
<evidence type="ECO:0000313" key="3">
    <source>
        <dbReference type="Proteomes" id="UP000535589"/>
    </source>
</evidence>
<dbReference type="AlphaFoldDB" id="A0A7X8TPU1"/>
<sequence>MLNSLQKANWYLRYFGWRKVPLIGLCRPKLVSLTDESVTVMIPLRSRTKNHLGSLYFGALAIGADVAGGFLAMNKAQQCGKKISLAFKGMTADFLKRPEANVYFHCGDGLLIDEMLAEAIATGQRINQAVTITAKCPSLHGDEVMAHFSLVLSIKVVN</sequence>
<dbReference type="Proteomes" id="UP000535589">
    <property type="component" value="Unassembled WGS sequence"/>
</dbReference>
<comment type="caution">
    <text evidence="2">The sequence shown here is derived from an EMBL/GenBank/DDBJ whole genome shotgun (WGS) entry which is preliminary data.</text>
</comment>
<dbReference type="Gene3D" id="3.10.129.10">
    <property type="entry name" value="Hotdog Thioesterase"/>
    <property type="match status" value="1"/>
</dbReference>
<keyword evidence="3" id="KW-1185">Reference proteome</keyword>
<protein>
    <submittedName>
        <fullName evidence="2">DUF4442 domain-containing protein</fullName>
    </submittedName>
</protein>
<proteinExistence type="predicted"/>
<evidence type="ECO:0000313" key="2">
    <source>
        <dbReference type="EMBL" id="NLS12540.1"/>
    </source>
</evidence>
<dbReference type="RefSeq" id="WP_168835636.1">
    <property type="nucleotide sequence ID" value="NZ_JABAIK010000005.1"/>
</dbReference>
<keyword evidence="1" id="KW-1133">Transmembrane helix</keyword>
<gene>
    <name evidence="2" type="ORF">HGP28_06445</name>
</gene>
<feature type="transmembrane region" description="Helical" evidence="1">
    <location>
        <begin position="54"/>
        <end position="73"/>
    </location>
</feature>
<dbReference type="Pfam" id="PF14539">
    <property type="entry name" value="DUF4442"/>
    <property type="match status" value="1"/>
</dbReference>
<keyword evidence="1" id="KW-0812">Transmembrane</keyword>
<dbReference type="SUPFAM" id="SSF54637">
    <property type="entry name" value="Thioesterase/thiol ester dehydrase-isomerase"/>
    <property type="match status" value="1"/>
</dbReference>
<keyword evidence="1" id="KW-0472">Membrane</keyword>